<dbReference type="OrthoDB" id="4535590at2"/>
<dbReference type="PATRIC" id="fig|1938.6.peg.5842"/>
<protein>
    <submittedName>
        <fullName evidence="1">Uncharacterized protein</fullName>
    </submittedName>
</protein>
<proteinExistence type="predicted"/>
<organism evidence="1 2">
    <name type="scientific">Streptomyces viridochromogenes</name>
    <dbReference type="NCBI Taxonomy" id="1938"/>
    <lineage>
        <taxon>Bacteria</taxon>
        <taxon>Bacillati</taxon>
        <taxon>Actinomycetota</taxon>
        <taxon>Actinomycetes</taxon>
        <taxon>Kitasatosporales</taxon>
        <taxon>Streptomycetaceae</taxon>
        <taxon>Streptomyces</taxon>
    </lineage>
</organism>
<gene>
    <name evidence="1" type="ORF">ADK34_27240</name>
</gene>
<dbReference type="RefSeq" id="WP_033208684.1">
    <property type="nucleotide sequence ID" value="NZ_LGUP01000364.1"/>
</dbReference>
<dbReference type="AlphaFoldDB" id="A0A0L8JQ40"/>
<dbReference type="EMBL" id="LGUP01000364">
    <property type="protein sequence ID" value="KOG15757.1"/>
    <property type="molecule type" value="Genomic_DNA"/>
</dbReference>
<evidence type="ECO:0000313" key="2">
    <source>
        <dbReference type="Proteomes" id="UP000037023"/>
    </source>
</evidence>
<dbReference type="Proteomes" id="UP000037023">
    <property type="component" value="Unassembled WGS sequence"/>
</dbReference>
<sequence length="254" mass="28218">MMNTELSLARCRLEAALDGLAVTFRGMTADPDETNCVCHWGSAEELAQLKVADAELGPDLLRRTWQAVDWSDHGAVLRRILPQFASALVGGLVEPVVGMEEVGLAFARGSWRGWPAEQAGAVEEFLGAWWAYVLVDPHPAVRAYDVFVLCVEATGMVGPWLGAWEAVRGRAADGHLAEAVAHWEYELLGDRLPWRPWDAEEEGVRGELTAWLGRHASARLRAYGASEDLLHRIRLLGLTGPDRWDDPYWPGHRY</sequence>
<name>A0A0L8JQ40_STRVR</name>
<comment type="caution">
    <text evidence="1">The sequence shown here is derived from an EMBL/GenBank/DDBJ whole genome shotgun (WGS) entry which is preliminary data.</text>
</comment>
<accession>A0A0L8JQ40</accession>
<evidence type="ECO:0000313" key="1">
    <source>
        <dbReference type="EMBL" id="KOG15757.1"/>
    </source>
</evidence>
<reference evidence="1 2" key="1">
    <citation type="submission" date="2015-06" db="EMBL/GenBank/DDBJ databases">
        <authorList>
            <person name="Hoefler B.C."/>
            <person name="Straight P.D."/>
        </authorList>
    </citation>
    <scope>NUCLEOTIDE SEQUENCE [LARGE SCALE GENOMIC DNA]</scope>
    <source>
        <strain evidence="1 2">NRRL 3427</strain>
    </source>
</reference>